<evidence type="ECO:0000313" key="3">
    <source>
        <dbReference type="EMBL" id="AHG66140.1"/>
    </source>
</evidence>
<name>W0PKQ9_ADVMD</name>
<sequence>MKADVVVLGAGIVGVSIALHLQAKGRDVVLLDRREPGLETSFGNAGLIERSSVIPYAFPRDIRLLLSYALNRRTDVSYQPLFLPQIATWLARYWWHSSPKRLAQATAHMLPMIERSVLEHDELAQAAGITHLFRRTGWIECLRSQRWLTRAVADAERLESYGLRYRILDQQGLAAHEPHLKPIMAGAIHWLDPVTVSDPGAVVRGYAALFVKRGGRLLRGDALTLRQCENTWKTSTDAGLLQTNNAVIALGPWSVDVLKPLGYRIPMAVKRGYHQHFRVNERSMLTHPVVDVEHGFVLSPMTNGIRLTTGVELAPRDAHASPVQLDKARAKAAQMISLGEPVEANPWMGARPCLPDMLPVIGPAFRHRGLWMAFGHAHHGFTLGPVTGRLIADLMTGEDTGFDATPYRLQRYGSL</sequence>
<evidence type="ECO:0000313" key="4">
    <source>
        <dbReference type="Proteomes" id="UP000019095"/>
    </source>
</evidence>
<dbReference type="Gene3D" id="3.50.50.60">
    <property type="entry name" value="FAD/NAD(P)-binding domain"/>
    <property type="match status" value="2"/>
</dbReference>
<dbReference type="GO" id="GO:0016491">
    <property type="term" value="F:oxidoreductase activity"/>
    <property type="evidence" value="ECO:0007669"/>
    <property type="project" value="UniProtKB-KW"/>
</dbReference>
<dbReference type="PANTHER" id="PTHR13847:SF289">
    <property type="entry name" value="GLYCINE OXIDASE"/>
    <property type="match status" value="1"/>
</dbReference>
<protein>
    <submittedName>
        <fullName evidence="3">Putative FAD-dependent oxidoreductase</fullName>
    </submittedName>
</protein>
<dbReference type="GO" id="GO:0005737">
    <property type="term" value="C:cytoplasm"/>
    <property type="evidence" value="ECO:0007669"/>
    <property type="project" value="TreeGrafter"/>
</dbReference>
<organism evidence="3 4">
    <name type="scientific">Advenella mimigardefordensis (strain DSM 17166 / LMG 22922 / DPN7)</name>
    <dbReference type="NCBI Taxonomy" id="1247726"/>
    <lineage>
        <taxon>Bacteria</taxon>
        <taxon>Pseudomonadati</taxon>
        <taxon>Pseudomonadota</taxon>
        <taxon>Betaproteobacteria</taxon>
        <taxon>Burkholderiales</taxon>
        <taxon>Alcaligenaceae</taxon>
    </lineage>
</organism>
<dbReference type="PATRIC" id="fig|1247726.3.peg.4513"/>
<dbReference type="KEGG" id="amim:MIM_c40930"/>
<dbReference type="HOGENOM" id="CLU_007884_9_0_4"/>
<accession>W0PKQ9</accession>
<dbReference type="InterPro" id="IPR006076">
    <property type="entry name" value="FAD-dep_OxRdtase"/>
</dbReference>
<dbReference type="RefSeq" id="WP_025374828.1">
    <property type="nucleotide sequence ID" value="NZ_CP003915.1"/>
</dbReference>
<proteinExistence type="predicted"/>
<dbReference type="SUPFAM" id="SSF54373">
    <property type="entry name" value="FAD-linked reductases, C-terminal domain"/>
    <property type="match status" value="1"/>
</dbReference>
<dbReference type="AlphaFoldDB" id="W0PKQ9"/>
<dbReference type="eggNOG" id="COG0665">
    <property type="taxonomic scope" value="Bacteria"/>
</dbReference>
<feature type="domain" description="FAD dependent oxidoreductase" evidence="2">
    <location>
        <begin position="4"/>
        <end position="394"/>
    </location>
</feature>
<dbReference type="STRING" id="1247726.MIM_c40930"/>
<gene>
    <name evidence="3" type="ORF">MIM_c40930</name>
</gene>
<dbReference type="Gene3D" id="3.30.9.10">
    <property type="entry name" value="D-Amino Acid Oxidase, subunit A, domain 2"/>
    <property type="match status" value="1"/>
</dbReference>
<keyword evidence="1" id="KW-0560">Oxidoreductase</keyword>
<dbReference type="PANTHER" id="PTHR13847">
    <property type="entry name" value="SARCOSINE DEHYDROGENASE-RELATED"/>
    <property type="match status" value="1"/>
</dbReference>
<evidence type="ECO:0000259" key="2">
    <source>
        <dbReference type="Pfam" id="PF01266"/>
    </source>
</evidence>
<dbReference type="Pfam" id="PF01266">
    <property type="entry name" value="DAO"/>
    <property type="match status" value="1"/>
</dbReference>
<evidence type="ECO:0000256" key="1">
    <source>
        <dbReference type="ARBA" id="ARBA00023002"/>
    </source>
</evidence>
<dbReference type="SUPFAM" id="SSF51905">
    <property type="entry name" value="FAD/NAD(P)-binding domain"/>
    <property type="match status" value="1"/>
</dbReference>
<dbReference type="InterPro" id="IPR036188">
    <property type="entry name" value="FAD/NAD-bd_sf"/>
</dbReference>
<dbReference type="EMBL" id="CP003915">
    <property type="protein sequence ID" value="AHG66140.1"/>
    <property type="molecule type" value="Genomic_DNA"/>
</dbReference>
<reference evidence="3 4" key="1">
    <citation type="journal article" date="2014" name="Microbiology">
        <title>Unravelling the complete genome sequence of Advenella mimigardefordensis strain DPN7T and novel insights in the catabolism of the xenobiotic polythioester precursor 3,3'-dithiodipropionate.</title>
        <authorList>
            <person name="Wubbeler J.H."/>
            <person name="Hiessl S."/>
            <person name="Schuldes J."/>
            <person name="Thurmer A."/>
            <person name="Daniel R."/>
            <person name="Steinbuchel A."/>
        </authorList>
    </citation>
    <scope>NUCLEOTIDE SEQUENCE [LARGE SCALE GENOMIC DNA]</scope>
    <source>
        <strain evidence="4">DSM 17166 / LMG 22922 / DPN7</strain>
    </source>
</reference>
<dbReference type="Proteomes" id="UP000019095">
    <property type="component" value="Chromosome"/>
</dbReference>
<keyword evidence="4" id="KW-1185">Reference proteome</keyword>